<dbReference type="EMBL" id="FORR01000003">
    <property type="protein sequence ID" value="SFJ00569.1"/>
    <property type="molecule type" value="Genomic_DNA"/>
</dbReference>
<evidence type="ECO:0000256" key="4">
    <source>
        <dbReference type="ARBA" id="ARBA00023004"/>
    </source>
</evidence>
<proteinExistence type="predicted"/>
<dbReference type="OrthoDB" id="9795814at2"/>
<keyword evidence="4 5" id="KW-0408">Iron</keyword>
<dbReference type="SUPFAM" id="SSF46458">
    <property type="entry name" value="Globin-like"/>
    <property type="match status" value="1"/>
</dbReference>
<dbReference type="GO" id="GO:0019825">
    <property type="term" value="F:oxygen binding"/>
    <property type="evidence" value="ECO:0007669"/>
    <property type="project" value="InterPro"/>
</dbReference>
<dbReference type="Proteomes" id="UP000199545">
    <property type="component" value="Unassembled WGS sequence"/>
</dbReference>
<dbReference type="AlphaFoldDB" id="A0A1I3MUE1"/>
<dbReference type="InterPro" id="IPR001486">
    <property type="entry name" value="Hemoglobin_trunc"/>
</dbReference>
<evidence type="ECO:0000256" key="2">
    <source>
        <dbReference type="ARBA" id="ARBA00022617"/>
    </source>
</evidence>
<protein>
    <submittedName>
        <fullName evidence="6">Hemoglobin</fullName>
    </submittedName>
</protein>
<dbReference type="Gene3D" id="1.10.490.10">
    <property type="entry name" value="Globins"/>
    <property type="match status" value="1"/>
</dbReference>
<dbReference type="GO" id="GO:0020037">
    <property type="term" value="F:heme binding"/>
    <property type="evidence" value="ECO:0007669"/>
    <property type="project" value="InterPro"/>
</dbReference>
<reference evidence="6 7" key="1">
    <citation type="submission" date="2016-10" db="EMBL/GenBank/DDBJ databases">
        <authorList>
            <person name="de Groot N.N."/>
        </authorList>
    </citation>
    <scope>NUCLEOTIDE SEQUENCE [LARGE SCALE GENOMIC DNA]</scope>
    <source>
        <strain evidence="6 7">DSM 44778</strain>
    </source>
</reference>
<evidence type="ECO:0000256" key="5">
    <source>
        <dbReference type="PIRSR" id="PIRSR601486-1"/>
    </source>
</evidence>
<dbReference type="CDD" id="cd00454">
    <property type="entry name" value="TrHb1_N"/>
    <property type="match status" value="1"/>
</dbReference>
<accession>A0A1I3MUE1</accession>
<dbReference type="GO" id="GO:0046872">
    <property type="term" value="F:metal ion binding"/>
    <property type="evidence" value="ECO:0007669"/>
    <property type="project" value="UniProtKB-KW"/>
</dbReference>
<keyword evidence="1" id="KW-0813">Transport</keyword>
<dbReference type="STRING" id="46223.SAMN05421852_103205"/>
<dbReference type="RefSeq" id="WP_093228589.1">
    <property type="nucleotide sequence ID" value="NZ_FORR01000003.1"/>
</dbReference>
<feature type="binding site" description="distal binding residue" evidence="5">
    <location>
        <position position="76"/>
    </location>
    <ligand>
        <name>heme</name>
        <dbReference type="ChEBI" id="CHEBI:30413"/>
    </ligand>
    <ligandPart>
        <name>Fe</name>
        <dbReference type="ChEBI" id="CHEBI:18248"/>
    </ligandPart>
</feature>
<evidence type="ECO:0000313" key="7">
    <source>
        <dbReference type="Proteomes" id="UP000199545"/>
    </source>
</evidence>
<dbReference type="InterPro" id="IPR009050">
    <property type="entry name" value="Globin-like_sf"/>
</dbReference>
<gene>
    <name evidence="6" type="ORF">SAMN05421852_103205</name>
</gene>
<organism evidence="6 7">
    <name type="scientific">Thermoflavimicrobium dichotomicum</name>
    <dbReference type="NCBI Taxonomy" id="46223"/>
    <lineage>
        <taxon>Bacteria</taxon>
        <taxon>Bacillati</taxon>
        <taxon>Bacillota</taxon>
        <taxon>Bacilli</taxon>
        <taxon>Bacillales</taxon>
        <taxon>Thermoactinomycetaceae</taxon>
        <taxon>Thermoflavimicrobium</taxon>
    </lineage>
</organism>
<dbReference type="InterPro" id="IPR012292">
    <property type="entry name" value="Globin/Proto"/>
</dbReference>
<sequence>MYQATLKSLYEKLGGRAAVEAVISDFLNELLSDDRVSYHFVGVDIERLQKNKFKFFAELFGGPIKYTGGETLRNAHKGLNISSEEYDVFLAHLRSVLRKHGIPLQDIAKMDALIRSFKPHIINK</sequence>
<keyword evidence="3 5" id="KW-0479">Metal-binding</keyword>
<name>A0A1I3MUE1_9BACL</name>
<keyword evidence="2 5" id="KW-0349">Heme</keyword>
<evidence type="ECO:0000256" key="3">
    <source>
        <dbReference type="ARBA" id="ARBA00022723"/>
    </source>
</evidence>
<dbReference type="Pfam" id="PF01152">
    <property type="entry name" value="Bac_globin"/>
    <property type="match status" value="1"/>
</dbReference>
<evidence type="ECO:0000256" key="1">
    <source>
        <dbReference type="ARBA" id="ARBA00022448"/>
    </source>
</evidence>
<keyword evidence="7" id="KW-1185">Reference proteome</keyword>
<evidence type="ECO:0000313" key="6">
    <source>
        <dbReference type="EMBL" id="SFJ00569.1"/>
    </source>
</evidence>